<evidence type="ECO:0000256" key="2">
    <source>
        <dbReference type="SAM" id="Phobius"/>
    </source>
</evidence>
<keyword evidence="1" id="KW-0175">Coiled coil</keyword>
<dbReference type="Proteomes" id="UP000030392">
    <property type="component" value="Unassembled WGS sequence"/>
</dbReference>
<dbReference type="RefSeq" id="WP_036904258.1">
    <property type="nucleotide sequence ID" value="NZ_CP138967.1"/>
</dbReference>
<evidence type="ECO:0000256" key="1">
    <source>
        <dbReference type="SAM" id="Coils"/>
    </source>
</evidence>
<organism evidence="3 4">
    <name type="scientific">Prochlorococcus marinus str. PAC1</name>
    <dbReference type="NCBI Taxonomy" id="59924"/>
    <lineage>
        <taxon>Bacteria</taxon>
        <taxon>Bacillati</taxon>
        <taxon>Cyanobacteriota</taxon>
        <taxon>Cyanophyceae</taxon>
        <taxon>Synechococcales</taxon>
        <taxon>Prochlorococcaceae</taxon>
        <taxon>Prochlorococcus</taxon>
    </lineage>
</organism>
<keyword evidence="2" id="KW-0472">Membrane</keyword>
<name>A0A0A2CCD8_PROMR</name>
<feature type="transmembrane region" description="Helical" evidence="2">
    <location>
        <begin position="6"/>
        <end position="27"/>
    </location>
</feature>
<proteinExistence type="predicted"/>
<sequence length="68" mass="7734">MEEMSATIVPLGSLAFLFAVISVLVFLRKASIARQADASMKKRIEAKRNEKSETLEEQKKRLELLLKK</sequence>
<dbReference type="EMBL" id="JNAX01000003">
    <property type="protein sequence ID" value="KGG22249.1"/>
    <property type="molecule type" value="Genomic_DNA"/>
</dbReference>
<keyword evidence="2" id="KW-0812">Transmembrane</keyword>
<evidence type="ECO:0000313" key="3">
    <source>
        <dbReference type="EMBL" id="KGG22249.1"/>
    </source>
</evidence>
<evidence type="ECO:0000313" key="4">
    <source>
        <dbReference type="Proteomes" id="UP000030392"/>
    </source>
</evidence>
<reference evidence="4" key="1">
    <citation type="journal article" date="2014" name="Sci. Data">
        <title>Genomes of diverse isolates of the marine cyanobacterium Prochlorococcus.</title>
        <authorList>
            <person name="Biller S."/>
            <person name="Berube P."/>
            <person name="Thompson J."/>
            <person name="Kelly L."/>
            <person name="Roggensack S."/>
            <person name="Awad L."/>
            <person name="Roache-Johnson K."/>
            <person name="Ding H."/>
            <person name="Giovannoni S.J."/>
            <person name="Moore L.R."/>
            <person name="Chisholm S.W."/>
        </authorList>
    </citation>
    <scope>NUCLEOTIDE SEQUENCE [LARGE SCALE GENOMIC DNA]</scope>
    <source>
        <strain evidence="4">PAC1</strain>
    </source>
</reference>
<protein>
    <submittedName>
        <fullName evidence="3">Uncharacterized protein</fullName>
    </submittedName>
</protein>
<feature type="coiled-coil region" evidence="1">
    <location>
        <begin position="41"/>
        <end position="68"/>
    </location>
</feature>
<gene>
    <name evidence="3" type="ORF">EV03_0142</name>
</gene>
<comment type="caution">
    <text evidence="3">The sequence shown here is derived from an EMBL/GenBank/DDBJ whole genome shotgun (WGS) entry which is preliminary data.</text>
</comment>
<keyword evidence="2" id="KW-1133">Transmembrane helix</keyword>
<dbReference type="AlphaFoldDB" id="A0A0A2CCD8"/>
<accession>A0A0A2CCD8</accession>